<gene>
    <name evidence="2" type="ORF">CLUMA_CG021456</name>
</gene>
<dbReference type="EMBL" id="CVRI01000075">
    <property type="protein sequence ID" value="CRL08589.1"/>
    <property type="molecule type" value="Genomic_DNA"/>
</dbReference>
<evidence type="ECO:0000256" key="1">
    <source>
        <dbReference type="SAM" id="Phobius"/>
    </source>
</evidence>
<name>A0A1J1J827_9DIPT</name>
<keyword evidence="1" id="KW-0812">Transmembrane</keyword>
<dbReference type="AlphaFoldDB" id="A0A1J1J827"/>
<keyword evidence="3" id="KW-1185">Reference proteome</keyword>
<feature type="transmembrane region" description="Helical" evidence="1">
    <location>
        <begin position="61"/>
        <end position="79"/>
    </location>
</feature>
<evidence type="ECO:0000313" key="2">
    <source>
        <dbReference type="EMBL" id="CRL08589.1"/>
    </source>
</evidence>
<protein>
    <submittedName>
        <fullName evidence="2">CLUMA_CG021456, isoform A</fullName>
    </submittedName>
</protein>
<keyword evidence="1" id="KW-0472">Membrane</keyword>
<keyword evidence="1" id="KW-1133">Transmembrane helix</keyword>
<organism evidence="2 3">
    <name type="scientific">Clunio marinus</name>
    <dbReference type="NCBI Taxonomy" id="568069"/>
    <lineage>
        <taxon>Eukaryota</taxon>
        <taxon>Metazoa</taxon>
        <taxon>Ecdysozoa</taxon>
        <taxon>Arthropoda</taxon>
        <taxon>Hexapoda</taxon>
        <taxon>Insecta</taxon>
        <taxon>Pterygota</taxon>
        <taxon>Neoptera</taxon>
        <taxon>Endopterygota</taxon>
        <taxon>Diptera</taxon>
        <taxon>Nematocera</taxon>
        <taxon>Chironomoidea</taxon>
        <taxon>Chironomidae</taxon>
        <taxon>Clunio</taxon>
    </lineage>
</organism>
<reference evidence="2 3" key="1">
    <citation type="submission" date="2015-04" db="EMBL/GenBank/DDBJ databases">
        <authorList>
            <person name="Syromyatnikov M.Y."/>
            <person name="Popov V.N."/>
        </authorList>
    </citation>
    <scope>NUCLEOTIDE SEQUENCE [LARGE SCALE GENOMIC DNA]</scope>
</reference>
<proteinExistence type="predicted"/>
<evidence type="ECO:0000313" key="3">
    <source>
        <dbReference type="Proteomes" id="UP000183832"/>
    </source>
</evidence>
<accession>A0A1J1J827</accession>
<sequence>MCYKAIILENTLDRREEIKNMKVEDVTSDNFNWIAELIKALIYFSLLFSHTSELVGNRKHFLNTLFLLLLLATSCALYLHNC</sequence>
<dbReference type="Proteomes" id="UP000183832">
    <property type="component" value="Unassembled WGS sequence"/>
</dbReference>